<reference evidence="7 8" key="1">
    <citation type="submission" date="2020-08" db="EMBL/GenBank/DDBJ databases">
        <title>Genomic Encyclopedia of Type Strains, Phase IV (KMG-IV): sequencing the most valuable type-strain genomes for metagenomic binning, comparative biology and taxonomic classification.</title>
        <authorList>
            <person name="Goeker M."/>
        </authorList>
    </citation>
    <scope>NUCLEOTIDE SEQUENCE [LARGE SCALE GENOMIC DNA]</scope>
    <source>
        <strain evidence="7 8">YC6886</strain>
    </source>
</reference>
<dbReference type="InterPro" id="IPR006104">
    <property type="entry name" value="Glyco_hydro_2_N"/>
</dbReference>
<dbReference type="PROSITE" id="PS50022">
    <property type="entry name" value="FA58C_3"/>
    <property type="match status" value="1"/>
</dbReference>
<dbReference type="SUPFAM" id="SSF49785">
    <property type="entry name" value="Galactose-binding domain-like"/>
    <property type="match status" value="2"/>
</dbReference>
<dbReference type="InterPro" id="IPR006102">
    <property type="entry name" value="Ig-like_GH2"/>
</dbReference>
<dbReference type="Pfam" id="PF02836">
    <property type="entry name" value="Glyco_hydro_2_C"/>
    <property type="match status" value="1"/>
</dbReference>
<dbReference type="Pfam" id="PF16355">
    <property type="entry name" value="DUF4982"/>
    <property type="match status" value="2"/>
</dbReference>
<proteinExistence type="inferred from homology"/>
<dbReference type="InterPro" id="IPR006101">
    <property type="entry name" value="Glyco_hydro_2"/>
</dbReference>
<evidence type="ECO:0000259" key="6">
    <source>
        <dbReference type="PROSITE" id="PS50022"/>
    </source>
</evidence>
<dbReference type="SUPFAM" id="SSF49303">
    <property type="entry name" value="beta-Galactosidase/glucuronidase domain"/>
    <property type="match status" value="1"/>
</dbReference>
<dbReference type="Gene3D" id="3.20.20.80">
    <property type="entry name" value="Glycosidases"/>
    <property type="match status" value="1"/>
</dbReference>
<dbReference type="SUPFAM" id="SSF51445">
    <property type="entry name" value="(Trans)glycosidases"/>
    <property type="match status" value="1"/>
</dbReference>
<evidence type="ECO:0000256" key="2">
    <source>
        <dbReference type="ARBA" id="ARBA00022801"/>
    </source>
</evidence>
<keyword evidence="5" id="KW-0732">Signal</keyword>
<evidence type="ECO:0000256" key="1">
    <source>
        <dbReference type="ARBA" id="ARBA00007401"/>
    </source>
</evidence>
<dbReference type="Gene3D" id="2.60.40.10">
    <property type="entry name" value="Immunoglobulins"/>
    <property type="match status" value="4"/>
</dbReference>
<keyword evidence="2" id="KW-0378">Hydrolase</keyword>
<dbReference type="Pfam" id="PF00754">
    <property type="entry name" value="F5_F8_type_C"/>
    <property type="match status" value="1"/>
</dbReference>
<dbReference type="InterPro" id="IPR040605">
    <property type="entry name" value="Glyco_hydro2_dom5"/>
</dbReference>
<dbReference type="InterPro" id="IPR013783">
    <property type="entry name" value="Ig-like_fold"/>
</dbReference>
<feature type="domain" description="F5/8 type C" evidence="6">
    <location>
        <begin position="644"/>
        <end position="788"/>
    </location>
</feature>
<dbReference type="PANTHER" id="PTHR42732">
    <property type="entry name" value="BETA-GALACTOSIDASE"/>
    <property type="match status" value="1"/>
</dbReference>
<dbReference type="InterPro" id="IPR051913">
    <property type="entry name" value="GH2_Domain-Containing"/>
</dbReference>
<dbReference type="InterPro" id="IPR036156">
    <property type="entry name" value="Beta-gal/glucu_dom_sf"/>
</dbReference>
<dbReference type="InterPro" id="IPR008979">
    <property type="entry name" value="Galactose-bd-like_sf"/>
</dbReference>
<feature type="region of interest" description="Disordered" evidence="4">
    <location>
        <begin position="638"/>
        <end position="662"/>
    </location>
</feature>
<dbReference type="PRINTS" id="PR00132">
    <property type="entry name" value="GLHYDRLASE2"/>
</dbReference>
<dbReference type="InterPro" id="IPR006103">
    <property type="entry name" value="Glyco_hydro_2_cat"/>
</dbReference>
<name>A0A840V6U5_9BACT</name>
<keyword evidence="3" id="KW-0326">Glycosidase</keyword>
<dbReference type="Gene3D" id="2.60.120.260">
    <property type="entry name" value="Galactose-binding domain-like"/>
    <property type="match status" value="2"/>
</dbReference>
<dbReference type="EMBL" id="JACHFD010000034">
    <property type="protein sequence ID" value="MBB5353745.1"/>
    <property type="molecule type" value="Genomic_DNA"/>
</dbReference>
<organism evidence="7 8">
    <name type="scientific">Haloferula luteola</name>
    <dbReference type="NCBI Taxonomy" id="595692"/>
    <lineage>
        <taxon>Bacteria</taxon>
        <taxon>Pseudomonadati</taxon>
        <taxon>Verrucomicrobiota</taxon>
        <taxon>Verrucomicrobiia</taxon>
        <taxon>Verrucomicrobiales</taxon>
        <taxon>Verrucomicrobiaceae</taxon>
        <taxon>Haloferula</taxon>
    </lineage>
</organism>
<dbReference type="Pfam" id="PF18565">
    <property type="entry name" value="Glyco_hydro2_C5"/>
    <property type="match status" value="1"/>
</dbReference>
<dbReference type="InterPro" id="IPR000421">
    <property type="entry name" value="FA58C"/>
</dbReference>
<dbReference type="GO" id="GO:0004553">
    <property type="term" value="F:hydrolase activity, hydrolyzing O-glycosyl compounds"/>
    <property type="evidence" value="ECO:0007669"/>
    <property type="project" value="InterPro"/>
</dbReference>
<protein>
    <recommendedName>
        <fullName evidence="6">F5/8 type C domain-containing protein</fullName>
    </recommendedName>
</protein>
<dbReference type="Pfam" id="PF02837">
    <property type="entry name" value="Glyco_hydro_2_N"/>
    <property type="match status" value="1"/>
</dbReference>
<dbReference type="InterPro" id="IPR023232">
    <property type="entry name" value="Glyco_hydro_2_AS"/>
</dbReference>
<comment type="similarity">
    <text evidence="1">Belongs to the glycosyl hydrolase 2 family.</text>
</comment>
<accession>A0A840V6U5</accession>
<evidence type="ECO:0000313" key="8">
    <source>
        <dbReference type="Proteomes" id="UP000557717"/>
    </source>
</evidence>
<dbReference type="AlphaFoldDB" id="A0A840V6U5"/>
<dbReference type="GO" id="GO:0005975">
    <property type="term" value="P:carbohydrate metabolic process"/>
    <property type="evidence" value="ECO:0007669"/>
    <property type="project" value="InterPro"/>
</dbReference>
<feature type="chain" id="PRO_5032912999" description="F5/8 type C domain-containing protein" evidence="5">
    <location>
        <begin position="19"/>
        <end position="947"/>
    </location>
</feature>
<evidence type="ECO:0000256" key="4">
    <source>
        <dbReference type="SAM" id="MobiDB-lite"/>
    </source>
</evidence>
<dbReference type="InterPro" id="IPR032311">
    <property type="entry name" value="DUF4982"/>
</dbReference>
<dbReference type="InterPro" id="IPR017853">
    <property type="entry name" value="GH"/>
</dbReference>
<sequence>MRSPLALLLALPLLSAHAREVKLINDHWQFHLGSLANIEAVKAPDLDWKTVNLPHDWAIAGPFDPRVSGEQGKLPWKGVGWYRKSLEISAEDLAAGRRAILLFDGVMANPEVYVNGESVGGWEYGYNSFHLDITDHVKPGNNDLVVRASTEKHHSRWYPGAGIYRKVRLILVDPVHIPIWGISITTPKITEDHATVDLAIEVTNETDRSQIASLHTRLVGPNGDTVAEQQSPLEIPTGTFVIHHLSLTVPQPLRWDVDHPHLYTAVTEIHREGLAVDTVEQPFGIRTIEWTADDGFHLNDRRVQLQGVCLHHDNGPLGAALFRESLVRKLTLMKEMGVNAIRTSHNAPSPEMLELCDQMGLLVIDELFDKYGPTASAPISTRNYVENHAEREIRHFIRRDRNHPSIILWSIGNEVSDLLADRTPQAKRLTTQLVDWFHQYDPTRLTNMACHRTGGVDNGSLDALDTTGWNYGQKYLAARRKYPHQPLIYTESASAFSTRGYYAFPHPKNRNDFDKDHQESSYDLTSATWSDIPDVEFMRMERDRYVAGEFVWTGFDYLGEPTPHTQEARSSYFGIVDLVGIPKDRYYLYRSHWNPSEPTVHLLPHWTWPDRVGQEVPVYVYTNGDEAELFLNGKSLGRRKKSSSTATSLSTHKPASASSEEFFQDAEGNVQKENRADKAFDGDTQSRWCAEDATLPQWLQVDLKQSTSIPYVAITWEKAAAGYEYELLGSENGESWKPIARSNRAQNSGHRAVLYPDAKARFLRVNITHVPDRSWASIAEIRVETEIPKEAELLQDPYYQVMDRYRLRWENVRYEPGALGVVAYKDGMEIGREVIRTAGAPAALRLTPEPVHGDELRYILVEAIDADGNLCPQDMRRVTFTVDGPATLAGVGNGDPMGLDPFQDASHPLFYGKAVLIVRRDPDGHGPVTVRATGQGLPPISSPLEFR</sequence>
<dbReference type="Pfam" id="PF00703">
    <property type="entry name" value="Glyco_hydro_2"/>
    <property type="match status" value="1"/>
</dbReference>
<keyword evidence="8" id="KW-1185">Reference proteome</keyword>
<evidence type="ECO:0000256" key="3">
    <source>
        <dbReference type="ARBA" id="ARBA00023295"/>
    </source>
</evidence>
<dbReference type="RefSeq" id="WP_184022069.1">
    <property type="nucleotide sequence ID" value="NZ_JACHFD010000034.1"/>
</dbReference>
<dbReference type="Proteomes" id="UP000557717">
    <property type="component" value="Unassembled WGS sequence"/>
</dbReference>
<dbReference type="PANTHER" id="PTHR42732:SF1">
    <property type="entry name" value="BETA-MANNOSIDASE"/>
    <property type="match status" value="1"/>
</dbReference>
<feature type="signal peptide" evidence="5">
    <location>
        <begin position="1"/>
        <end position="18"/>
    </location>
</feature>
<evidence type="ECO:0000256" key="5">
    <source>
        <dbReference type="SAM" id="SignalP"/>
    </source>
</evidence>
<gene>
    <name evidence="7" type="ORF">HNR46_004007</name>
</gene>
<evidence type="ECO:0000313" key="7">
    <source>
        <dbReference type="EMBL" id="MBB5353745.1"/>
    </source>
</evidence>
<dbReference type="PROSITE" id="PS00608">
    <property type="entry name" value="GLYCOSYL_HYDROL_F2_2"/>
    <property type="match status" value="1"/>
</dbReference>
<comment type="caution">
    <text evidence="7">The sequence shown here is derived from an EMBL/GenBank/DDBJ whole genome shotgun (WGS) entry which is preliminary data.</text>
</comment>